<dbReference type="Proteomes" id="UP001157502">
    <property type="component" value="Chromosome 3"/>
</dbReference>
<reference evidence="1" key="1">
    <citation type="submission" date="2021-05" db="EMBL/GenBank/DDBJ databases">
        <authorList>
            <person name="Pan Q."/>
            <person name="Jouanno E."/>
            <person name="Zahm M."/>
            <person name="Klopp C."/>
            <person name="Cabau C."/>
            <person name="Louis A."/>
            <person name="Berthelot C."/>
            <person name="Parey E."/>
            <person name="Roest Crollius H."/>
            <person name="Montfort J."/>
            <person name="Robinson-Rechavi M."/>
            <person name="Bouchez O."/>
            <person name="Lampietro C."/>
            <person name="Lopez Roques C."/>
            <person name="Donnadieu C."/>
            <person name="Postlethwait J."/>
            <person name="Bobe J."/>
            <person name="Dillon D."/>
            <person name="Chandos A."/>
            <person name="von Hippel F."/>
            <person name="Guiguen Y."/>
        </authorList>
    </citation>
    <scope>NUCLEOTIDE SEQUENCE</scope>
    <source>
        <strain evidence="1">YG-Jan2019</strain>
    </source>
</reference>
<gene>
    <name evidence="1" type="ORF">DPEC_G00041530</name>
</gene>
<protein>
    <submittedName>
        <fullName evidence="1">Uncharacterized protein</fullName>
    </submittedName>
</protein>
<sequence>MNSVFVCVFLLKRVTSFIRALCVCVLHPCYLLHHTPDSLQSLSPVSCCCTRPHKRANAKYSSASSHSTAEFSASTGQNSLQAQTLQDEMTRSFPGFFSKRKGKKRFSPLQTTPGKPKVCNVKPFSLYVYLVNKGCTSIPSAGVELELSQAGLGKRSLTLTDEISHAAVV</sequence>
<comment type="caution">
    <text evidence="1">The sequence shown here is derived from an EMBL/GenBank/DDBJ whole genome shotgun (WGS) entry which is preliminary data.</text>
</comment>
<dbReference type="EMBL" id="CM055730">
    <property type="protein sequence ID" value="KAJ8014562.1"/>
    <property type="molecule type" value="Genomic_DNA"/>
</dbReference>
<keyword evidence="2" id="KW-1185">Reference proteome</keyword>
<evidence type="ECO:0000313" key="1">
    <source>
        <dbReference type="EMBL" id="KAJ8014562.1"/>
    </source>
</evidence>
<organism evidence="1 2">
    <name type="scientific">Dallia pectoralis</name>
    <name type="common">Alaska blackfish</name>
    <dbReference type="NCBI Taxonomy" id="75939"/>
    <lineage>
        <taxon>Eukaryota</taxon>
        <taxon>Metazoa</taxon>
        <taxon>Chordata</taxon>
        <taxon>Craniata</taxon>
        <taxon>Vertebrata</taxon>
        <taxon>Euteleostomi</taxon>
        <taxon>Actinopterygii</taxon>
        <taxon>Neopterygii</taxon>
        <taxon>Teleostei</taxon>
        <taxon>Protacanthopterygii</taxon>
        <taxon>Esociformes</taxon>
        <taxon>Umbridae</taxon>
        <taxon>Dallia</taxon>
    </lineage>
</organism>
<evidence type="ECO:0000313" key="2">
    <source>
        <dbReference type="Proteomes" id="UP001157502"/>
    </source>
</evidence>
<proteinExistence type="predicted"/>
<accession>A0ACC2HFM3</accession>
<name>A0ACC2HFM3_DALPE</name>